<dbReference type="Proteomes" id="UP000711996">
    <property type="component" value="Unassembled WGS sequence"/>
</dbReference>
<keyword evidence="2" id="KW-0812">Transmembrane</keyword>
<comment type="caution">
    <text evidence="3">The sequence shown here is derived from an EMBL/GenBank/DDBJ whole genome shotgun (WGS) entry which is preliminary data.</text>
</comment>
<dbReference type="AlphaFoldDB" id="A0A9P5ELK2"/>
<name>A0A9P5ELK2_COLSI</name>
<reference evidence="3" key="1">
    <citation type="submission" date="2019-06" db="EMBL/GenBank/DDBJ databases">
        <authorList>
            <person name="Gan P."/>
            <person name="Shirasu K."/>
        </authorList>
    </citation>
    <scope>NUCLEOTIDE SEQUENCE [LARGE SCALE GENOMIC DNA]</scope>
    <source>
        <strain evidence="3">CAD2</strain>
    </source>
</reference>
<keyword evidence="2" id="KW-0472">Membrane</keyword>
<protein>
    <submittedName>
        <fullName evidence="3">Uncharacterized protein</fullName>
    </submittedName>
</protein>
<gene>
    <name evidence="3" type="ORF">CGCSCA2_v009988</name>
</gene>
<organism evidence="3 4">
    <name type="scientific">Colletotrichum siamense</name>
    <name type="common">Anthracnose fungus</name>
    <dbReference type="NCBI Taxonomy" id="690259"/>
    <lineage>
        <taxon>Eukaryota</taxon>
        <taxon>Fungi</taxon>
        <taxon>Dikarya</taxon>
        <taxon>Ascomycota</taxon>
        <taxon>Pezizomycotina</taxon>
        <taxon>Sordariomycetes</taxon>
        <taxon>Hypocreomycetidae</taxon>
        <taxon>Glomerellales</taxon>
        <taxon>Glomerellaceae</taxon>
        <taxon>Colletotrichum</taxon>
        <taxon>Colletotrichum gloeosporioides species complex</taxon>
    </lineage>
</organism>
<dbReference type="EMBL" id="QPMT01000036">
    <property type="protein sequence ID" value="KAF4853149.1"/>
    <property type="molecule type" value="Genomic_DNA"/>
</dbReference>
<keyword evidence="2" id="KW-1133">Transmembrane helix</keyword>
<evidence type="ECO:0000256" key="1">
    <source>
        <dbReference type="SAM" id="MobiDB-lite"/>
    </source>
</evidence>
<accession>A0A9P5ELK2</accession>
<proteinExistence type="predicted"/>
<feature type="region of interest" description="Disordered" evidence="1">
    <location>
        <begin position="108"/>
        <end position="128"/>
    </location>
</feature>
<evidence type="ECO:0000256" key="2">
    <source>
        <dbReference type="SAM" id="Phobius"/>
    </source>
</evidence>
<evidence type="ECO:0000313" key="4">
    <source>
        <dbReference type="Proteomes" id="UP000711996"/>
    </source>
</evidence>
<evidence type="ECO:0000313" key="3">
    <source>
        <dbReference type="EMBL" id="KAF4853149.1"/>
    </source>
</evidence>
<keyword evidence="4" id="KW-1185">Reference proteome</keyword>
<dbReference type="OrthoDB" id="10341143at2759"/>
<feature type="transmembrane region" description="Helical" evidence="2">
    <location>
        <begin position="86"/>
        <end position="107"/>
    </location>
</feature>
<sequence>MAESICKRLTSHIPSWPTEEALRALSMSSRSPPIASINIALRQASFLPQLNWSETFVNPPPTPLSHRKPVSHARCHLKTHKNNSPLVHAAGHMLMLMLVLITSHHVIPPSRPHPRNVSPSLRDASNHD</sequence>